<accession>A0A178MYS1</accession>
<dbReference type="EMBL" id="LWQU01000043">
    <property type="protein sequence ID" value="OAN63214.1"/>
    <property type="molecule type" value="Genomic_DNA"/>
</dbReference>
<protein>
    <submittedName>
        <fullName evidence="1">Uncharacterized protein</fullName>
    </submittedName>
</protein>
<proteinExistence type="predicted"/>
<comment type="caution">
    <text evidence="1">The sequence shown here is derived from an EMBL/GenBank/DDBJ whole genome shotgun (WGS) entry which is preliminary data.</text>
</comment>
<evidence type="ECO:0000313" key="2">
    <source>
        <dbReference type="Proteomes" id="UP000078543"/>
    </source>
</evidence>
<organism evidence="1 2">
    <name type="scientific">Magnetospirillum moscoviense</name>
    <dbReference type="NCBI Taxonomy" id="1437059"/>
    <lineage>
        <taxon>Bacteria</taxon>
        <taxon>Pseudomonadati</taxon>
        <taxon>Pseudomonadota</taxon>
        <taxon>Alphaproteobacteria</taxon>
        <taxon>Rhodospirillales</taxon>
        <taxon>Rhodospirillaceae</taxon>
        <taxon>Magnetospirillum</taxon>
    </lineage>
</organism>
<name>A0A178MYS1_9PROT</name>
<keyword evidence="2" id="KW-1185">Reference proteome</keyword>
<gene>
    <name evidence="1" type="ORF">A6A05_06600</name>
</gene>
<reference evidence="1 2" key="1">
    <citation type="submission" date="2016-04" db="EMBL/GenBank/DDBJ databases">
        <title>Draft genome sequence of freshwater magnetotactic bacteria Magnetospirillum marisnigri SP-1 and Magnetospirillum moscoviense BB-1.</title>
        <authorList>
            <person name="Koziaeva V."/>
            <person name="Dziuba M.V."/>
            <person name="Ivanov T.M."/>
            <person name="Kuznetsov B."/>
            <person name="Grouzdev D.S."/>
        </authorList>
    </citation>
    <scope>NUCLEOTIDE SEQUENCE [LARGE SCALE GENOMIC DNA]</scope>
    <source>
        <strain evidence="1 2">BB-1</strain>
    </source>
</reference>
<dbReference type="AlphaFoldDB" id="A0A178MYS1"/>
<dbReference type="Proteomes" id="UP000078543">
    <property type="component" value="Unassembled WGS sequence"/>
</dbReference>
<sequence length="65" mass="5921">MARIGGDVWANGRAAGGSGGKVAAGGEVFSIAACGGGASTSSTMVAGSIVGAGAGQARIRQASAP</sequence>
<evidence type="ECO:0000313" key="1">
    <source>
        <dbReference type="EMBL" id="OAN63214.1"/>
    </source>
</evidence>